<dbReference type="AlphaFoldDB" id="A0A427YT50"/>
<evidence type="ECO:0000313" key="3">
    <source>
        <dbReference type="Proteomes" id="UP000279259"/>
    </source>
</evidence>
<protein>
    <submittedName>
        <fullName evidence="2">Uncharacterized protein</fullName>
    </submittedName>
</protein>
<gene>
    <name evidence="2" type="ORF">EHS25_004107</name>
</gene>
<name>A0A427YT50_9TREE</name>
<evidence type="ECO:0000313" key="2">
    <source>
        <dbReference type="EMBL" id="RSH94304.1"/>
    </source>
</evidence>
<dbReference type="EMBL" id="RSCD01000002">
    <property type="protein sequence ID" value="RSH94304.1"/>
    <property type="molecule type" value="Genomic_DNA"/>
</dbReference>
<keyword evidence="3" id="KW-1185">Reference proteome</keyword>
<comment type="caution">
    <text evidence="2">The sequence shown here is derived from an EMBL/GenBank/DDBJ whole genome shotgun (WGS) entry which is preliminary data.</text>
</comment>
<dbReference type="OrthoDB" id="10343552at2759"/>
<accession>A0A427YT50</accession>
<reference evidence="2 3" key="1">
    <citation type="submission" date="2018-11" db="EMBL/GenBank/DDBJ databases">
        <title>Genome sequence of Saitozyma podzolica DSM 27192.</title>
        <authorList>
            <person name="Aliyu H."/>
            <person name="Gorte O."/>
            <person name="Ochsenreither K."/>
        </authorList>
    </citation>
    <scope>NUCLEOTIDE SEQUENCE [LARGE SCALE GENOMIC DNA]</scope>
    <source>
        <strain evidence="2 3">DSM 27192</strain>
    </source>
</reference>
<feature type="compositionally biased region" description="Polar residues" evidence="1">
    <location>
        <begin position="42"/>
        <end position="56"/>
    </location>
</feature>
<proteinExistence type="predicted"/>
<evidence type="ECO:0000256" key="1">
    <source>
        <dbReference type="SAM" id="MobiDB-lite"/>
    </source>
</evidence>
<feature type="region of interest" description="Disordered" evidence="1">
    <location>
        <begin position="1"/>
        <end position="56"/>
    </location>
</feature>
<organism evidence="2 3">
    <name type="scientific">Saitozyma podzolica</name>
    <dbReference type="NCBI Taxonomy" id="1890683"/>
    <lineage>
        <taxon>Eukaryota</taxon>
        <taxon>Fungi</taxon>
        <taxon>Dikarya</taxon>
        <taxon>Basidiomycota</taxon>
        <taxon>Agaricomycotina</taxon>
        <taxon>Tremellomycetes</taxon>
        <taxon>Tremellales</taxon>
        <taxon>Trimorphomycetaceae</taxon>
        <taxon>Saitozyma</taxon>
    </lineage>
</organism>
<dbReference type="Proteomes" id="UP000279259">
    <property type="component" value="Unassembled WGS sequence"/>
</dbReference>
<sequence>MSSTPSTDGEKGPRATVADTTATQESSREYIKESTPGGGSDPTVSPNSITPDTSQLPGLWADWEALQKLRKSSNGYKGLNDEDLARLVSQVEDDEILPVGSTEKIKNAARFRVVMALRERGTQSGDVLKKVASEAASEALSTIKGSR</sequence>